<accession>A0A3D1JED6</accession>
<gene>
    <name evidence="7" type="primary">recO</name>
    <name evidence="9" type="ORF">DEQ80_03630</name>
</gene>
<dbReference type="STRING" id="229919.GCA_001050195_02203"/>
<dbReference type="EMBL" id="DPBP01000017">
    <property type="protein sequence ID" value="HCE16929.1"/>
    <property type="molecule type" value="Genomic_DNA"/>
</dbReference>
<evidence type="ECO:0000256" key="1">
    <source>
        <dbReference type="ARBA" id="ARBA00007452"/>
    </source>
</evidence>
<dbReference type="InterPro" id="IPR042242">
    <property type="entry name" value="RecO_C"/>
</dbReference>
<evidence type="ECO:0000256" key="4">
    <source>
        <dbReference type="ARBA" id="ARBA00023172"/>
    </source>
</evidence>
<evidence type="ECO:0000256" key="5">
    <source>
        <dbReference type="ARBA" id="ARBA00023204"/>
    </source>
</evidence>
<keyword evidence="4 7" id="KW-0233">DNA recombination</keyword>
<organism evidence="9 10">
    <name type="scientific">Anaerolinea thermolimosa</name>
    <dbReference type="NCBI Taxonomy" id="229919"/>
    <lineage>
        <taxon>Bacteria</taxon>
        <taxon>Bacillati</taxon>
        <taxon>Chloroflexota</taxon>
        <taxon>Anaerolineae</taxon>
        <taxon>Anaerolineales</taxon>
        <taxon>Anaerolineaceae</taxon>
        <taxon>Anaerolinea</taxon>
    </lineage>
</organism>
<dbReference type="SUPFAM" id="SSF50249">
    <property type="entry name" value="Nucleic acid-binding proteins"/>
    <property type="match status" value="1"/>
</dbReference>
<protein>
    <recommendedName>
        <fullName evidence="2 7">DNA repair protein RecO</fullName>
    </recommendedName>
    <alternativeName>
        <fullName evidence="6 7">Recombination protein O</fullName>
    </alternativeName>
</protein>
<dbReference type="GO" id="GO:0043590">
    <property type="term" value="C:bacterial nucleoid"/>
    <property type="evidence" value="ECO:0007669"/>
    <property type="project" value="TreeGrafter"/>
</dbReference>
<dbReference type="InterPro" id="IPR012340">
    <property type="entry name" value="NA-bd_OB-fold"/>
</dbReference>
<dbReference type="InterPro" id="IPR022572">
    <property type="entry name" value="DNA_rep/recomb_RecO_N"/>
</dbReference>
<dbReference type="Proteomes" id="UP000264141">
    <property type="component" value="Unassembled WGS sequence"/>
</dbReference>
<keyword evidence="5 7" id="KW-0234">DNA repair</keyword>
<dbReference type="NCBIfam" id="TIGR00613">
    <property type="entry name" value="reco"/>
    <property type="match status" value="1"/>
</dbReference>
<evidence type="ECO:0000313" key="9">
    <source>
        <dbReference type="EMBL" id="HCE16929.1"/>
    </source>
</evidence>
<dbReference type="OrthoDB" id="9797083at2"/>
<evidence type="ECO:0000256" key="7">
    <source>
        <dbReference type="HAMAP-Rule" id="MF_00201"/>
    </source>
</evidence>
<reference evidence="9 10" key="1">
    <citation type="journal article" date="2018" name="Nat. Biotechnol.">
        <title>A standardized bacterial taxonomy based on genome phylogeny substantially revises the tree of life.</title>
        <authorList>
            <person name="Parks D.H."/>
            <person name="Chuvochina M."/>
            <person name="Waite D.W."/>
            <person name="Rinke C."/>
            <person name="Skarshewski A."/>
            <person name="Chaumeil P.A."/>
            <person name="Hugenholtz P."/>
        </authorList>
    </citation>
    <scope>NUCLEOTIDE SEQUENCE [LARGE SCALE GENOMIC DNA]</scope>
    <source>
        <strain evidence="9">UBA8781</strain>
    </source>
</reference>
<feature type="domain" description="DNA replication/recombination mediator RecO N-terminal" evidence="8">
    <location>
        <begin position="8"/>
        <end position="83"/>
    </location>
</feature>
<comment type="caution">
    <text evidence="9">The sequence shown here is derived from an EMBL/GenBank/DDBJ whole genome shotgun (WGS) entry which is preliminary data.</text>
</comment>
<proteinExistence type="inferred from homology"/>
<dbReference type="PANTHER" id="PTHR33991:SF1">
    <property type="entry name" value="DNA REPAIR PROTEIN RECO"/>
    <property type="match status" value="1"/>
</dbReference>
<dbReference type="Pfam" id="PF11967">
    <property type="entry name" value="RecO_N"/>
    <property type="match status" value="1"/>
</dbReference>
<dbReference type="InterPro" id="IPR037278">
    <property type="entry name" value="ARFGAP/RecO"/>
</dbReference>
<dbReference type="Gene3D" id="1.20.1440.120">
    <property type="entry name" value="Recombination protein O, C-terminal domain"/>
    <property type="match status" value="1"/>
</dbReference>
<dbReference type="GO" id="GO:0006310">
    <property type="term" value="P:DNA recombination"/>
    <property type="evidence" value="ECO:0007669"/>
    <property type="project" value="UniProtKB-UniRule"/>
</dbReference>
<dbReference type="AlphaFoldDB" id="A0A3D1JED6"/>
<evidence type="ECO:0000259" key="8">
    <source>
        <dbReference type="Pfam" id="PF11967"/>
    </source>
</evidence>
<evidence type="ECO:0000256" key="6">
    <source>
        <dbReference type="ARBA" id="ARBA00033409"/>
    </source>
</evidence>
<dbReference type="SUPFAM" id="SSF57863">
    <property type="entry name" value="ArfGap/RecO-like zinc finger"/>
    <property type="match status" value="1"/>
</dbReference>
<dbReference type="RefSeq" id="WP_062193572.1">
    <property type="nucleotide sequence ID" value="NZ_DF967965.1"/>
</dbReference>
<sequence>MTPTIHTLTVEAIVLRHVEMGEADRLLTLYTREAGKLRAMAKGVRKMKSRKAGHLEPFTRVRLQLARGRDFWIVTQAETVDAYLPLREDLLRTAYAAYAMELLDRFSFDEEENRPLYQQSVEVMERITSLEDPFLAVRFYELRLLDLVGFRPQLFRCVSCEKPIQPEDQFFDPSQGGVVCPRCAPRFATAREISKDALRFLRHLQRSPFTEALRATPNASQRAEMEHTLRHYLTYLLERRLNSPGFLEEIRRGRQIGG</sequence>
<dbReference type="Pfam" id="PF02565">
    <property type="entry name" value="RecO_C"/>
    <property type="match status" value="1"/>
</dbReference>
<evidence type="ECO:0000256" key="2">
    <source>
        <dbReference type="ARBA" id="ARBA00021310"/>
    </source>
</evidence>
<dbReference type="HAMAP" id="MF_00201">
    <property type="entry name" value="RecO"/>
    <property type="match status" value="1"/>
</dbReference>
<dbReference type="PANTHER" id="PTHR33991">
    <property type="entry name" value="DNA REPAIR PROTEIN RECO"/>
    <property type="match status" value="1"/>
</dbReference>
<comment type="similarity">
    <text evidence="1 7">Belongs to the RecO family.</text>
</comment>
<dbReference type="InterPro" id="IPR003717">
    <property type="entry name" value="RecO"/>
</dbReference>
<comment type="function">
    <text evidence="7">Involved in DNA repair and RecF pathway recombination.</text>
</comment>
<dbReference type="GO" id="GO:0006302">
    <property type="term" value="P:double-strand break repair"/>
    <property type="evidence" value="ECO:0007669"/>
    <property type="project" value="TreeGrafter"/>
</dbReference>
<dbReference type="Gene3D" id="2.40.50.140">
    <property type="entry name" value="Nucleic acid-binding proteins"/>
    <property type="match status" value="1"/>
</dbReference>
<evidence type="ECO:0000313" key="10">
    <source>
        <dbReference type="Proteomes" id="UP000264141"/>
    </source>
</evidence>
<evidence type="ECO:0000256" key="3">
    <source>
        <dbReference type="ARBA" id="ARBA00022763"/>
    </source>
</evidence>
<name>A0A3D1JED6_9CHLR</name>
<keyword evidence="3 7" id="KW-0227">DNA damage</keyword>